<dbReference type="EMBL" id="SWBO01000010">
    <property type="protein sequence ID" value="TKB98095.1"/>
    <property type="molecule type" value="Genomic_DNA"/>
</dbReference>
<dbReference type="OrthoDB" id="1493032at2"/>
<evidence type="ECO:0000256" key="1">
    <source>
        <dbReference type="SAM" id="Phobius"/>
    </source>
</evidence>
<organism evidence="2 3">
    <name type="scientific">Pedobacter cryotolerans</name>
    <dbReference type="NCBI Taxonomy" id="2571270"/>
    <lineage>
        <taxon>Bacteria</taxon>
        <taxon>Pseudomonadati</taxon>
        <taxon>Bacteroidota</taxon>
        <taxon>Sphingobacteriia</taxon>
        <taxon>Sphingobacteriales</taxon>
        <taxon>Sphingobacteriaceae</taxon>
        <taxon>Pedobacter</taxon>
    </lineage>
</organism>
<keyword evidence="3" id="KW-1185">Reference proteome</keyword>
<protein>
    <submittedName>
        <fullName evidence="2">Uncharacterized protein</fullName>
    </submittedName>
</protein>
<accession>A0A4U1C1U2</accession>
<dbReference type="InterPro" id="IPR057695">
    <property type="entry name" value="DUF7935"/>
</dbReference>
<dbReference type="Pfam" id="PF25589">
    <property type="entry name" value="DUF7935"/>
    <property type="match status" value="1"/>
</dbReference>
<dbReference type="AlphaFoldDB" id="A0A4U1C1U2"/>
<dbReference type="Proteomes" id="UP000310477">
    <property type="component" value="Unassembled WGS sequence"/>
</dbReference>
<reference evidence="2 3" key="1">
    <citation type="submission" date="2019-04" db="EMBL/GenBank/DDBJ databases">
        <title>Pedobacter sp. AR-2-6 sp. nov., isolated from Arctic soil.</title>
        <authorList>
            <person name="Dahal R.H."/>
            <person name="Kim D.-U."/>
        </authorList>
    </citation>
    <scope>NUCLEOTIDE SEQUENCE [LARGE SCALE GENOMIC DNA]</scope>
    <source>
        <strain evidence="2 3">AR-2-6</strain>
    </source>
</reference>
<keyword evidence="1" id="KW-0472">Membrane</keyword>
<keyword evidence="1" id="KW-0812">Transmembrane</keyword>
<dbReference type="RefSeq" id="WP_136878018.1">
    <property type="nucleotide sequence ID" value="NZ_SWBO01000010.1"/>
</dbReference>
<sequence>MNIISFLTSAASFALGGIVTVTVAYFLVKNDIQNYFHFKSLAAIKDSQNDLFPMRLQAHERLIIFIDRISPSNLLLRLHQPGISLAALQTLVLNEIKSEYQHNITQQLYIDTVSWNVVRKLKDDTIAMINNAVQGLPENASGVDLSKKVLQHMSTIAENPYDLTIDHLKKNIQVLFS</sequence>
<name>A0A4U1C1U2_9SPHI</name>
<keyword evidence="1" id="KW-1133">Transmembrane helix</keyword>
<feature type="transmembrane region" description="Helical" evidence="1">
    <location>
        <begin position="6"/>
        <end position="28"/>
    </location>
</feature>
<proteinExistence type="predicted"/>
<comment type="caution">
    <text evidence="2">The sequence shown here is derived from an EMBL/GenBank/DDBJ whole genome shotgun (WGS) entry which is preliminary data.</text>
</comment>
<gene>
    <name evidence="2" type="ORF">FA045_15670</name>
</gene>
<evidence type="ECO:0000313" key="2">
    <source>
        <dbReference type="EMBL" id="TKB98095.1"/>
    </source>
</evidence>
<evidence type="ECO:0000313" key="3">
    <source>
        <dbReference type="Proteomes" id="UP000310477"/>
    </source>
</evidence>